<gene>
    <name evidence="2" type="ORF">KFZ73_03835</name>
    <name evidence="3" type="ORF">NCTC10741_02933</name>
</gene>
<evidence type="ECO:0000256" key="1">
    <source>
        <dbReference type="SAM" id="MobiDB-lite"/>
    </source>
</evidence>
<evidence type="ECO:0000313" key="2">
    <source>
        <dbReference type="EMBL" id="MBS4100363.1"/>
    </source>
</evidence>
<dbReference type="EMBL" id="JAGXOE010000005">
    <property type="protein sequence ID" value="MBS4100363.1"/>
    <property type="molecule type" value="Genomic_DNA"/>
</dbReference>
<dbReference type="RefSeq" id="WP_126196846.1">
    <property type="nucleotide sequence ID" value="NZ_CP085954.1"/>
</dbReference>
<accession>A0A3P8KSW2</accession>
<dbReference type="Proteomes" id="UP000676853">
    <property type="component" value="Unassembled WGS sequence"/>
</dbReference>
<reference evidence="3 4" key="1">
    <citation type="submission" date="2018-12" db="EMBL/GenBank/DDBJ databases">
        <authorList>
            <consortium name="Pathogen Informatics"/>
        </authorList>
    </citation>
    <scope>NUCLEOTIDE SEQUENCE [LARGE SCALE GENOMIC DNA]</scope>
    <source>
        <strain evidence="3 4">NCTC10741</strain>
    </source>
</reference>
<protein>
    <submittedName>
        <fullName evidence="3">Uncharacterized protein</fullName>
    </submittedName>
</protein>
<feature type="region of interest" description="Disordered" evidence="1">
    <location>
        <begin position="53"/>
        <end position="74"/>
    </location>
</feature>
<reference evidence="2 5" key="2">
    <citation type="submission" date="2021-04" db="EMBL/GenBank/DDBJ databases">
        <title>Whole genome sequence analysis of a thiophenic sulfur metabolizing bacteria.</title>
        <authorList>
            <person name="Akhtar N."/>
            <person name="Akram J."/>
            <person name="Aslam A."/>
        </authorList>
    </citation>
    <scope>NUCLEOTIDE SEQUENCE [LARGE SCALE GENOMIC DNA]</scope>
    <source>
        <strain evidence="2 5">3OW</strain>
    </source>
</reference>
<evidence type="ECO:0000313" key="4">
    <source>
        <dbReference type="Proteomes" id="UP000271626"/>
    </source>
</evidence>
<name>A0A3P8KSW2_TSUPA</name>
<organism evidence="3 4">
    <name type="scientific">Tsukamurella paurometabola</name>
    <name type="common">Corynebacterium paurometabolum</name>
    <dbReference type="NCBI Taxonomy" id="2061"/>
    <lineage>
        <taxon>Bacteria</taxon>
        <taxon>Bacillati</taxon>
        <taxon>Actinomycetota</taxon>
        <taxon>Actinomycetes</taxon>
        <taxon>Mycobacteriales</taxon>
        <taxon>Tsukamurellaceae</taxon>
        <taxon>Tsukamurella</taxon>
    </lineage>
</organism>
<sequence>MDTSDLDRAAREYAAVLSEAAAADLSASAGDRTVADLTDALIARASALAAALGAVPPPPENAGPPDAYGGGHERPFRRALRRLAAAAAAAPGDDAAAAELGALARAIDEGALGVSAALGVG</sequence>
<dbReference type="AlphaFoldDB" id="A0A3P8KSW2"/>
<proteinExistence type="predicted"/>
<dbReference type="EMBL" id="LR131273">
    <property type="protein sequence ID" value="VDR39787.1"/>
    <property type="molecule type" value="Genomic_DNA"/>
</dbReference>
<evidence type="ECO:0000313" key="3">
    <source>
        <dbReference type="EMBL" id="VDR39787.1"/>
    </source>
</evidence>
<evidence type="ECO:0000313" key="5">
    <source>
        <dbReference type="Proteomes" id="UP000676853"/>
    </source>
</evidence>
<dbReference type="Proteomes" id="UP000271626">
    <property type="component" value="Chromosome"/>
</dbReference>
<keyword evidence="5" id="KW-1185">Reference proteome</keyword>